<dbReference type="Pfam" id="PF03894">
    <property type="entry name" value="XFP"/>
    <property type="match status" value="1"/>
</dbReference>
<protein>
    <submittedName>
        <fullName evidence="2">Xylulose 5-phosphate 3-epimerase</fullName>
    </submittedName>
</protein>
<dbReference type="PANTHER" id="PTHR31273">
    <property type="entry name" value="PHOSPHOKETOLASE-RELATED"/>
    <property type="match status" value="1"/>
</dbReference>
<dbReference type="EMBL" id="STGJ01000001">
    <property type="protein sequence ID" value="TIC87041.1"/>
    <property type="molecule type" value="Genomic_DNA"/>
</dbReference>
<dbReference type="Gene3D" id="3.40.50.920">
    <property type="match status" value="1"/>
</dbReference>
<reference evidence="2 3" key="1">
    <citation type="submission" date="2019-04" db="EMBL/GenBank/DDBJ databases">
        <title>Crenobacter sp. nov.</title>
        <authorList>
            <person name="Shi S."/>
        </authorList>
    </citation>
    <scope>NUCLEOTIDE SEQUENCE [LARGE SCALE GENOMIC DNA]</scope>
    <source>
        <strain evidence="2 3">GY 70310</strain>
    </source>
</reference>
<evidence type="ECO:0000313" key="2">
    <source>
        <dbReference type="EMBL" id="TIC87041.1"/>
    </source>
</evidence>
<dbReference type="InterPro" id="IPR005593">
    <property type="entry name" value="Xul5P/Fru6P_PKetolase"/>
</dbReference>
<dbReference type="InterPro" id="IPR009014">
    <property type="entry name" value="Transketo_C/PFOR_II"/>
</dbReference>
<dbReference type="AlphaFoldDB" id="A0A4T0V6G6"/>
<dbReference type="GO" id="GO:0016832">
    <property type="term" value="F:aldehyde-lyase activity"/>
    <property type="evidence" value="ECO:0007669"/>
    <property type="project" value="InterPro"/>
</dbReference>
<feature type="domain" description="Xylulose 5-phosphate/Fructose 6-phosphate phosphoketolase N-terminal" evidence="1">
    <location>
        <begin position="73"/>
        <end position="353"/>
    </location>
</feature>
<accession>A0A4T0V6G6</accession>
<evidence type="ECO:0000259" key="1">
    <source>
        <dbReference type="Pfam" id="PF09364"/>
    </source>
</evidence>
<dbReference type="Gene3D" id="3.40.50.970">
    <property type="match status" value="2"/>
</dbReference>
<keyword evidence="3" id="KW-1185">Reference proteome</keyword>
<dbReference type="GO" id="GO:0005975">
    <property type="term" value="P:carbohydrate metabolic process"/>
    <property type="evidence" value="ECO:0007669"/>
    <property type="project" value="InterPro"/>
</dbReference>
<dbReference type="RefSeq" id="WP_136551052.1">
    <property type="nucleotide sequence ID" value="NZ_STGJ01000001.1"/>
</dbReference>
<sequence>MSTESEETLFRAERHAALLRSADPAFARWAAGKGPIRHGERVQLAVHALAARLVAGGLAADVAAVYRRFEAADTLASAGMWLVAHMTYARRVRLDGAPLAAEDFKSAPEGHTGGSLNIAVAYAGYLAANALSGHTRAWLMGQGHCVAGVDALNVLAGNMGAAHAARYDVSDAGLSRLAQDFYSYETDPHGRPASPLGSHVNAHTAGALIEGGYLGFAELQYVHLPLPGERLVAFLSDGAFEEQRGSDWMARWWRPDDCGLAVPVMIANGRRIDQKTSMGRTDGVAWFDAHLRLNGFAPVLIDGRDPAAYACAVIDAEERLQATAGALAAGRTRLPVPLPYVIAVTDKGWGFPGAGTQAAHNLPLPANPATDADARALFNAGAALLWQSPQAIEEARAALATHETQGRPPERDHPLARRDVPCPALPHTRLPAGPLSPMDAIDLAFCDIVDANPGLRVRVGNPDEMRSNRLCRTLDKLKHRVLAPEPGIAESLDGAVITALNEEAVVCAAIANKGGLALVASYEAFAVKMLGALRQDIIFARHLREAGQATGWRSLPVISTSHTWENGKNEQSHQDPTLAEALLGEMADSCRVLYPVDADSAVAALHACYASSGRIYHLVVPKRVHARVLDAEAAREAVAQGWAVVQSVGDAPKALQLIAVGAPQLRECLAASAALSMQGVAHEVVALIEPARLQDGRDDTERAYCVPPAAREAAFPAGATRVLCGHTRAHTLTGLLWPIANSAGAWHALGYLNAGGTLDEAGMLAANRCDKAAILAALGRSQDGAPLC</sequence>
<dbReference type="InterPro" id="IPR018970">
    <property type="entry name" value="Xul5P/Fru6P_PKetolase_N"/>
</dbReference>
<dbReference type="Pfam" id="PF09364">
    <property type="entry name" value="XFP_N"/>
    <property type="match status" value="1"/>
</dbReference>
<dbReference type="Proteomes" id="UP000308891">
    <property type="component" value="Unassembled WGS sequence"/>
</dbReference>
<evidence type="ECO:0000313" key="3">
    <source>
        <dbReference type="Proteomes" id="UP000308891"/>
    </source>
</evidence>
<comment type="caution">
    <text evidence="2">The sequence shown here is derived from an EMBL/GenBank/DDBJ whole genome shotgun (WGS) entry which is preliminary data.</text>
</comment>
<dbReference type="SUPFAM" id="SSF52518">
    <property type="entry name" value="Thiamin diphosphate-binding fold (THDP-binding)"/>
    <property type="match status" value="2"/>
</dbReference>
<name>A0A4T0V6G6_9NEIS</name>
<gene>
    <name evidence="2" type="ORF">E5K04_01080</name>
</gene>
<dbReference type="OrthoDB" id="9758450at2"/>
<proteinExistence type="predicted"/>
<organism evidence="2 3">
    <name type="scientific">Crenobacter intestini</name>
    <dbReference type="NCBI Taxonomy" id="2563443"/>
    <lineage>
        <taxon>Bacteria</taxon>
        <taxon>Pseudomonadati</taxon>
        <taxon>Pseudomonadota</taxon>
        <taxon>Betaproteobacteria</taxon>
        <taxon>Neisseriales</taxon>
        <taxon>Neisseriaceae</taxon>
        <taxon>Crenobacter</taxon>
    </lineage>
</organism>
<dbReference type="InterPro" id="IPR029061">
    <property type="entry name" value="THDP-binding"/>
</dbReference>
<dbReference type="PANTHER" id="PTHR31273:SF0">
    <property type="entry name" value="PHOSPHOKETOLASE-RELATED"/>
    <property type="match status" value="1"/>
</dbReference>